<dbReference type="AlphaFoldDB" id="A0A6N8JJV2"/>
<dbReference type="EMBL" id="WSRR01000002">
    <property type="protein sequence ID" value="MVX60155.1"/>
    <property type="molecule type" value="Genomic_DNA"/>
</dbReference>
<name>A0A6N8JJV2_9ACTN</name>
<accession>A0A6N8JJV2</accession>
<evidence type="ECO:0000313" key="2">
    <source>
        <dbReference type="Proteomes" id="UP000463388"/>
    </source>
</evidence>
<reference evidence="1 2" key="1">
    <citation type="submission" date="2019-12" db="EMBL/GenBank/DDBJ databases">
        <title>Microbes associate with the intestines of laboratory mice.</title>
        <authorList>
            <person name="Navarre W."/>
            <person name="Wong E."/>
        </authorList>
    </citation>
    <scope>NUCLEOTIDE SEQUENCE [LARGE SCALE GENOMIC DNA]</scope>
    <source>
        <strain evidence="1 2">NM66_B29</strain>
    </source>
</reference>
<protein>
    <submittedName>
        <fullName evidence="1">Uncharacterized protein</fullName>
    </submittedName>
</protein>
<proteinExistence type="predicted"/>
<organism evidence="1 2">
    <name type="scientific">Adlercreutzia mucosicola</name>
    <dbReference type="NCBI Taxonomy" id="580026"/>
    <lineage>
        <taxon>Bacteria</taxon>
        <taxon>Bacillati</taxon>
        <taxon>Actinomycetota</taxon>
        <taxon>Coriobacteriia</taxon>
        <taxon>Eggerthellales</taxon>
        <taxon>Eggerthellaceae</taxon>
        <taxon>Adlercreutzia</taxon>
    </lineage>
</organism>
<dbReference type="RefSeq" id="WP_160344534.1">
    <property type="nucleotide sequence ID" value="NZ_WSRR01000002.1"/>
</dbReference>
<sequence length="157" mass="17112">MDAQQALARFQAKDGTGTWEVFTWGIAVNGERYHFTRQSHIVCAGLPGRTERHVYQTEEKDDGFGAMAALAVYQETGSLSDAGLAAWALGGSSISTHVETREIPGNVALSIGHLRIGRSRGHSLRYREDGRWVQVDAIQHFADATLAAIRAYRAGAL</sequence>
<dbReference type="OrthoDB" id="3176117at2"/>
<keyword evidence="2" id="KW-1185">Reference proteome</keyword>
<gene>
    <name evidence="1" type="ORF">GKZ27_01520</name>
</gene>
<dbReference type="Proteomes" id="UP000463388">
    <property type="component" value="Unassembled WGS sequence"/>
</dbReference>
<evidence type="ECO:0000313" key="1">
    <source>
        <dbReference type="EMBL" id="MVX60155.1"/>
    </source>
</evidence>
<comment type="caution">
    <text evidence="1">The sequence shown here is derived from an EMBL/GenBank/DDBJ whole genome shotgun (WGS) entry which is preliminary data.</text>
</comment>